<protein>
    <submittedName>
        <fullName evidence="3">Uncharacterized protein</fullName>
    </submittedName>
</protein>
<sequence>MKNALLLISILAPCVIGQYVPSDDCSRTVDEFISKFPTNLNLIDALCQQDFTKSGQDLYVVARRSVERSCGDDVARVKAACQATFKKLPQIPVPFNIQEECKKAVLAFMDSTKDQGRINAYCKDPNSVIFDTPFLDSTWDNCGKEERVREACRSIRANPPQPGANDKPSQPGVSGKSPEQETGKNSLEQCMRQCLSIPATC</sequence>
<evidence type="ECO:0000313" key="3">
    <source>
        <dbReference type="EMBL" id="PHH62853.1"/>
    </source>
</evidence>
<proteinExistence type="predicted"/>
<keyword evidence="2" id="KW-0732">Signal</keyword>
<dbReference type="Proteomes" id="UP000226192">
    <property type="component" value="Unassembled WGS sequence"/>
</dbReference>
<reference evidence="3 4" key="1">
    <citation type="submission" date="2017-06" db="EMBL/GenBank/DDBJ databases">
        <title>Ant-infecting Ophiocordyceps genomes reveal a high diversity of potential behavioral manipulation genes and a possible major role for enterotoxins.</title>
        <authorList>
            <person name="De Bekker C."/>
            <person name="Evans H.C."/>
            <person name="Brachmann A."/>
            <person name="Hughes D.P."/>
        </authorList>
    </citation>
    <scope>NUCLEOTIDE SEQUENCE [LARGE SCALE GENOMIC DNA]</scope>
    <source>
        <strain evidence="3 4">Map64</strain>
    </source>
</reference>
<feature type="chain" id="PRO_5012790268" evidence="2">
    <location>
        <begin position="18"/>
        <end position="201"/>
    </location>
</feature>
<accession>A0A2C5Y5F5</accession>
<organism evidence="3 4">
    <name type="scientific">Ophiocordyceps australis</name>
    <dbReference type="NCBI Taxonomy" id="1399860"/>
    <lineage>
        <taxon>Eukaryota</taxon>
        <taxon>Fungi</taxon>
        <taxon>Dikarya</taxon>
        <taxon>Ascomycota</taxon>
        <taxon>Pezizomycotina</taxon>
        <taxon>Sordariomycetes</taxon>
        <taxon>Hypocreomycetidae</taxon>
        <taxon>Hypocreales</taxon>
        <taxon>Ophiocordycipitaceae</taxon>
        <taxon>Ophiocordyceps</taxon>
    </lineage>
</organism>
<feature type="region of interest" description="Disordered" evidence="1">
    <location>
        <begin position="154"/>
        <end position="185"/>
    </location>
</feature>
<dbReference type="AlphaFoldDB" id="A0A2C5Y5F5"/>
<name>A0A2C5Y5F5_9HYPO</name>
<feature type="signal peptide" evidence="2">
    <location>
        <begin position="1"/>
        <end position="17"/>
    </location>
</feature>
<gene>
    <name evidence="3" type="ORF">CDD81_6653</name>
</gene>
<evidence type="ECO:0000313" key="4">
    <source>
        <dbReference type="Proteomes" id="UP000226192"/>
    </source>
</evidence>
<evidence type="ECO:0000256" key="1">
    <source>
        <dbReference type="SAM" id="MobiDB-lite"/>
    </source>
</evidence>
<dbReference type="EMBL" id="NJET01000062">
    <property type="protein sequence ID" value="PHH62853.1"/>
    <property type="molecule type" value="Genomic_DNA"/>
</dbReference>
<comment type="caution">
    <text evidence="3">The sequence shown here is derived from an EMBL/GenBank/DDBJ whole genome shotgun (WGS) entry which is preliminary data.</text>
</comment>
<evidence type="ECO:0000256" key="2">
    <source>
        <dbReference type="SAM" id="SignalP"/>
    </source>
</evidence>
<keyword evidence="4" id="KW-1185">Reference proteome</keyword>